<name>A0A9P4KEP6_9PLEO</name>
<dbReference type="AlphaFoldDB" id="A0A9P4KEP6"/>
<dbReference type="OrthoDB" id="4192220at2759"/>
<keyword evidence="3" id="KW-1185">Reference proteome</keyword>
<feature type="domain" description="F-box" evidence="1">
    <location>
        <begin position="4"/>
        <end position="52"/>
    </location>
</feature>
<sequence length="457" mass="51706">MASILSLPDELLLGILANLQFTSSGSLYNVLFSCTRLHHIAKPLLYQHVCFSETYFDPDSPLFKFSSQSLPMLLTNSFRLITSLHNNHLPDKYKPVCDMLSSAIKLRTFSLRLTSYNMLDSEGNLIDHAPTPFSAGAVDRFINALPHTLSNLDIDTAGMQAVGDFPHLCHSISELIPHLRILRLRIRRYCMDLMRRLTPQNPSRLEAATIHLDGNTDGRKPWFHRAIDCSGDHAIRSGRGWFRTPYLSTSKLARGFRQLYMEGALPHLSNFLLVDDGRGSIRVPGSHDYFRVHNICTNTTLTFPANLYGSTCTGYEMIGNAPPREIFTNVYWLRDLDGKQLKGDSEEVANFLEGTLGWKIMGNGSCLPPPSGQASVLEYCPDLSCLSVLHREVDNMEKILRPALSELWIREETIGKDLIRATKSEGVEDDAFMRESLPSGWEYYRAFLENDWCVRRV</sequence>
<evidence type="ECO:0000313" key="2">
    <source>
        <dbReference type="EMBL" id="KAF2267802.1"/>
    </source>
</evidence>
<reference evidence="3" key="1">
    <citation type="journal article" date="2020" name="Stud. Mycol.">
        <title>101 Dothideomycetes genomes: A test case for predicting lifestyles and emergence of pathogens.</title>
        <authorList>
            <person name="Haridas S."/>
            <person name="Albert R."/>
            <person name="Binder M."/>
            <person name="Bloem J."/>
            <person name="LaButti K."/>
            <person name="Salamov A."/>
            <person name="Andreopoulos B."/>
            <person name="Baker S."/>
            <person name="Barry K."/>
            <person name="Bills G."/>
            <person name="Bluhm B."/>
            <person name="Cannon C."/>
            <person name="Castanera R."/>
            <person name="Culley D."/>
            <person name="Daum C."/>
            <person name="Ezra D."/>
            <person name="Gonzalez J."/>
            <person name="Henrissat B."/>
            <person name="Kuo A."/>
            <person name="Liang C."/>
            <person name="Lipzen A."/>
            <person name="Lutzoni F."/>
            <person name="Magnuson J."/>
            <person name="Mondo S."/>
            <person name="Nolan M."/>
            <person name="Ohm R."/>
            <person name="Pangilinan J."/>
            <person name="Park H.-J."/>
            <person name="Ramirez L."/>
            <person name="Alfaro M."/>
            <person name="Sun H."/>
            <person name="Tritt A."/>
            <person name="Yoshinaga Y."/>
            <person name="Zwiers L.-H."/>
            <person name="Turgeon B."/>
            <person name="Goodwin S."/>
            <person name="Spatafora J."/>
            <person name="Crous P."/>
            <person name="Grigoriev I."/>
        </authorList>
    </citation>
    <scope>NUCLEOTIDE SEQUENCE [LARGE SCALE GENOMIC DNA]</scope>
    <source>
        <strain evidence="3">CBS 304.66</strain>
    </source>
</reference>
<accession>A0A9P4KEP6</accession>
<proteinExistence type="predicted"/>
<evidence type="ECO:0000313" key="3">
    <source>
        <dbReference type="Proteomes" id="UP000800093"/>
    </source>
</evidence>
<dbReference type="EMBL" id="ML986589">
    <property type="protein sequence ID" value="KAF2267802.1"/>
    <property type="molecule type" value="Genomic_DNA"/>
</dbReference>
<dbReference type="InterPro" id="IPR001810">
    <property type="entry name" value="F-box_dom"/>
</dbReference>
<gene>
    <name evidence="2" type="ORF">CC78DRAFT_530579</name>
</gene>
<comment type="caution">
    <text evidence="2">The sequence shown here is derived from an EMBL/GenBank/DDBJ whole genome shotgun (WGS) entry which is preliminary data.</text>
</comment>
<protein>
    <recommendedName>
        <fullName evidence="1">F-box domain-containing protein</fullName>
    </recommendedName>
</protein>
<dbReference type="Pfam" id="PF12937">
    <property type="entry name" value="F-box-like"/>
    <property type="match status" value="1"/>
</dbReference>
<dbReference type="Proteomes" id="UP000800093">
    <property type="component" value="Unassembled WGS sequence"/>
</dbReference>
<evidence type="ECO:0000259" key="1">
    <source>
        <dbReference type="Pfam" id="PF12937"/>
    </source>
</evidence>
<organism evidence="2 3">
    <name type="scientific">Lojkania enalia</name>
    <dbReference type="NCBI Taxonomy" id="147567"/>
    <lineage>
        <taxon>Eukaryota</taxon>
        <taxon>Fungi</taxon>
        <taxon>Dikarya</taxon>
        <taxon>Ascomycota</taxon>
        <taxon>Pezizomycotina</taxon>
        <taxon>Dothideomycetes</taxon>
        <taxon>Pleosporomycetidae</taxon>
        <taxon>Pleosporales</taxon>
        <taxon>Pleosporales incertae sedis</taxon>
        <taxon>Lojkania</taxon>
    </lineage>
</organism>